<dbReference type="CDD" id="cd01392">
    <property type="entry name" value="HTH_LacI"/>
    <property type="match status" value="1"/>
</dbReference>
<dbReference type="SUPFAM" id="SSF53822">
    <property type="entry name" value="Periplasmic binding protein-like I"/>
    <property type="match status" value="1"/>
</dbReference>
<dbReference type="EMBL" id="LT629701">
    <property type="protein sequence ID" value="SDN56299.1"/>
    <property type="molecule type" value="Genomic_DNA"/>
</dbReference>
<feature type="domain" description="HTH lacI-type" evidence="4">
    <location>
        <begin position="19"/>
        <end position="73"/>
    </location>
</feature>
<dbReference type="Gene3D" id="3.40.50.2300">
    <property type="match status" value="2"/>
</dbReference>
<evidence type="ECO:0000256" key="3">
    <source>
        <dbReference type="ARBA" id="ARBA00023163"/>
    </source>
</evidence>
<evidence type="ECO:0000256" key="1">
    <source>
        <dbReference type="ARBA" id="ARBA00023015"/>
    </source>
</evidence>
<keyword evidence="6" id="KW-1185">Reference proteome</keyword>
<dbReference type="InterPro" id="IPR010982">
    <property type="entry name" value="Lambda_DNA-bd_dom_sf"/>
</dbReference>
<organism evidence="5 6">
    <name type="scientific">Allokutzneria albata</name>
    <name type="common">Kibdelosporangium albatum</name>
    <dbReference type="NCBI Taxonomy" id="211114"/>
    <lineage>
        <taxon>Bacteria</taxon>
        <taxon>Bacillati</taxon>
        <taxon>Actinomycetota</taxon>
        <taxon>Actinomycetes</taxon>
        <taxon>Pseudonocardiales</taxon>
        <taxon>Pseudonocardiaceae</taxon>
        <taxon>Allokutzneria</taxon>
    </lineage>
</organism>
<dbReference type="RefSeq" id="WP_052407625.1">
    <property type="nucleotide sequence ID" value="NZ_JOEF01000017.1"/>
</dbReference>
<dbReference type="STRING" id="211114.SAMN04489726_7183"/>
<dbReference type="InterPro" id="IPR046335">
    <property type="entry name" value="LacI/GalR-like_sensor"/>
</dbReference>
<evidence type="ECO:0000259" key="4">
    <source>
        <dbReference type="PROSITE" id="PS50932"/>
    </source>
</evidence>
<dbReference type="InterPro" id="IPR028082">
    <property type="entry name" value="Peripla_BP_I"/>
</dbReference>
<dbReference type="PROSITE" id="PS50932">
    <property type="entry name" value="HTH_LACI_2"/>
    <property type="match status" value="1"/>
</dbReference>
<dbReference type="Pfam" id="PF00356">
    <property type="entry name" value="LacI"/>
    <property type="match status" value="1"/>
</dbReference>
<evidence type="ECO:0000313" key="5">
    <source>
        <dbReference type="EMBL" id="SDN56299.1"/>
    </source>
</evidence>
<dbReference type="GO" id="GO:0000976">
    <property type="term" value="F:transcription cis-regulatory region binding"/>
    <property type="evidence" value="ECO:0007669"/>
    <property type="project" value="TreeGrafter"/>
</dbReference>
<dbReference type="SUPFAM" id="SSF47413">
    <property type="entry name" value="lambda repressor-like DNA-binding domains"/>
    <property type="match status" value="1"/>
</dbReference>
<dbReference type="OrthoDB" id="252678at2"/>
<dbReference type="InterPro" id="IPR000843">
    <property type="entry name" value="HTH_LacI"/>
</dbReference>
<dbReference type="AlphaFoldDB" id="A0A1H0CEI6"/>
<dbReference type="CDD" id="cd06292">
    <property type="entry name" value="PBP1_AglR_RafR-like"/>
    <property type="match status" value="1"/>
</dbReference>
<dbReference type="PANTHER" id="PTHR30146">
    <property type="entry name" value="LACI-RELATED TRANSCRIPTIONAL REPRESSOR"/>
    <property type="match status" value="1"/>
</dbReference>
<dbReference type="PANTHER" id="PTHR30146:SF109">
    <property type="entry name" value="HTH-TYPE TRANSCRIPTIONAL REGULATOR GALS"/>
    <property type="match status" value="1"/>
</dbReference>
<dbReference type="Proteomes" id="UP000183376">
    <property type="component" value="Chromosome I"/>
</dbReference>
<accession>A0A1H0CEI6</accession>
<dbReference type="eggNOG" id="COG1609">
    <property type="taxonomic scope" value="Bacteria"/>
</dbReference>
<protein>
    <submittedName>
        <fullName evidence="5">DNA-binding transcriptional regulator, LacI/PurR family</fullName>
    </submittedName>
</protein>
<proteinExistence type="predicted"/>
<sequence>MSEESLAGSSIGTGNRAGATLEQVAAHIGVSRQTVSNALNAPHRLHPKTLERVQAAIEELGYRPNRNARGLRTRSSGLIGYRMTPRDRGVLTPLMDDFLHALCAAAEARDRHILLFTAPLGEEGLAVYGDLLAQRAVDAFVLAETVVGDPRPGWLAERGVPFAAFGRTWGPEQAGPWVDVDGAHGMAQVVEHLHSLGHRRIGFLGWREGDGVGDDRLRGWKIAAEGFALSTEDDLVVRGANTIDAGRSGAAALLDSEDPPTALVAVSDAVALGALALLAERSIPAGTGVAVTGFDDSPLAAATLPGLTSVRQPVERIAEKVLSLLDNQSTNGSLLRPELVVRASSGRR</sequence>
<dbReference type="GO" id="GO:0003700">
    <property type="term" value="F:DNA-binding transcription factor activity"/>
    <property type="evidence" value="ECO:0007669"/>
    <property type="project" value="TreeGrafter"/>
</dbReference>
<keyword evidence="2 5" id="KW-0238">DNA-binding</keyword>
<evidence type="ECO:0000313" key="6">
    <source>
        <dbReference type="Proteomes" id="UP000183376"/>
    </source>
</evidence>
<dbReference type="Pfam" id="PF13377">
    <property type="entry name" value="Peripla_BP_3"/>
    <property type="match status" value="1"/>
</dbReference>
<name>A0A1H0CEI6_ALLAB</name>
<keyword evidence="3" id="KW-0804">Transcription</keyword>
<reference evidence="5 6" key="1">
    <citation type="submission" date="2016-10" db="EMBL/GenBank/DDBJ databases">
        <authorList>
            <person name="de Groot N.N."/>
        </authorList>
    </citation>
    <scope>NUCLEOTIDE SEQUENCE [LARGE SCALE GENOMIC DNA]</scope>
    <source>
        <strain evidence="5 6">DSM 44149</strain>
    </source>
</reference>
<keyword evidence="1" id="KW-0805">Transcription regulation</keyword>
<evidence type="ECO:0000256" key="2">
    <source>
        <dbReference type="ARBA" id="ARBA00023125"/>
    </source>
</evidence>
<gene>
    <name evidence="5" type="ORF">SAMN04489726_7183</name>
</gene>
<dbReference type="SMART" id="SM00354">
    <property type="entry name" value="HTH_LACI"/>
    <property type="match status" value="1"/>
</dbReference>
<dbReference type="Gene3D" id="1.10.260.40">
    <property type="entry name" value="lambda repressor-like DNA-binding domains"/>
    <property type="match status" value="1"/>
</dbReference>